<evidence type="ECO:0000313" key="2">
    <source>
        <dbReference type="Proteomes" id="UP000193642"/>
    </source>
</evidence>
<dbReference type="OrthoDB" id="2335338at2759"/>
<accession>A0A1Y2CGP1</accession>
<reference evidence="1 2" key="1">
    <citation type="submission" date="2016-07" db="EMBL/GenBank/DDBJ databases">
        <title>Pervasive Adenine N6-methylation of Active Genes in Fungi.</title>
        <authorList>
            <consortium name="DOE Joint Genome Institute"/>
            <person name="Mondo S.J."/>
            <person name="Dannebaum R.O."/>
            <person name="Kuo R.C."/>
            <person name="Labutti K."/>
            <person name="Haridas S."/>
            <person name="Kuo A."/>
            <person name="Salamov A."/>
            <person name="Ahrendt S.R."/>
            <person name="Lipzen A."/>
            <person name="Sullivan W."/>
            <person name="Andreopoulos W.B."/>
            <person name="Clum A."/>
            <person name="Lindquist E."/>
            <person name="Daum C."/>
            <person name="Ramamoorthy G.K."/>
            <person name="Gryganskyi A."/>
            <person name="Culley D."/>
            <person name="Magnuson J.K."/>
            <person name="James T.Y."/>
            <person name="O'Malley M.A."/>
            <person name="Stajich J.E."/>
            <person name="Spatafora J.W."/>
            <person name="Visel A."/>
            <person name="Grigoriev I.V."/>
        </authorList>
    </citation>
    <scope>NUCLEOTIDE SEQUENCE [LARGE SCALE GENOMIC DNA]</scope>
    <source>
        <strain evidence="1 2">JEL800</strain>
    </source>
</reference>
<dbReference type="SUPFAM" id="SSF48452">
    <property type="entry name" value="TPR-like"/>
    <property type="match status" value="1"/>
</dbReference>
<name>A0A1Y2CGP1_9FUNG</name>
<protein>
    <submittedName>
        <fullName evidence="1">Uncharacterized protein</fullName>
    </submittedName>
</protein>
<proteinExistence type="predicted"/>
<keyword evidence="2" id="KW-1185">Reference proteome</keyword>
<sequence length="53" mass="6054">MNHTGQFAEAIDKYTKALRFHPDQLDCLVNRARCYMMQGQLRFCGGKNPCSTS</sequence>
<comment type="caution">
    <text evidence="1">The sequence shown here is derived from an EMBL/GenBank/DDBJ whole genome shotgun (WGS) entry which is preliminary data.</text>
</comment>
<dbReference type="EMBL" id="MCGO01000018">
    <property type="protein sequence ID" value="ORY46087.1"/>
    <property type="molecule type" value="Genomic_DNA"/>
</dbReference>
<organism evidence="1 2">
    <name type="scientific">Rhizoclosmatium globosum</name>
    <dbReference type="NCBI Taxonomy" id="329046"/>
    <lineage>
        <taxon>Eukaryota</taxon>
        <taxon>Fungi</taxon>
        <taxon>Fungi incertae sedis</taxon>
        <taxon>Chytridiomycota</taxon>
        <taxon>Chytridiomycota incertae sedis</taxon>
        <taxon>Chytridiomycetes</taxon>
        <taxon>Chytridiales</taxon>
        <taxon>Chytriomycetaceae</taxon>
        <taxon>Rhizoclosmatium</taxon>
    </lineage>
</organism>
<dbReference type="Gene3D" id="1.25.40.10">
    <property type="entry name" value="Tetratricopeptide repeat domain"/>
    <property type="match status" value="1"/>
</dbReference>
<dbReference type="InterPro" id="IPR011990">
    <property type="entry name" value="TPR-like_helical_dom_sf"/>
</dbReference>
<evidence type="ECO:0000313" key="1">
    <source>
        <dbReference type="EMBL" id="ORY46087.1"/>
    </source>
</evidence>
<gene>
    <name evidence="1" type="ORF">BCR33DRAFT_716089</name>
</gene>
<dbReference type="Proteomes" id="UP000193642">
    <property type="component" value="Unassembled WGS sequence"/>
</dbReference>
<dbReference type="Pfam" id="PF14559">
    <property type="entry name" value="TPR_19"/>
    <property type="match status" value="1"/>
</dbReference>
<dbReference type="AlphaFoldDB" id="A0A1Y2CGP1"/>